<evidence type="ECO:0000259" key="1">
    <source>
        <dbReference type="Pfam" id="PF20150"/>
    </source>
</evidence>
<dbReference type="PANTHER" id="PTHR35910:SF1">
    <property type="entry name" value="2EXR DOMAIN-CONTAINING PROTEIN"/>
    <property type="match status" value="1"/>
</dbReference>
<keyword evidence="3" id="KW-1185">Reference proteome</keyword>
<feature type="domain" description="2EXR" evidence="1">
    <location>
        <begin position="58"/>
        <end position="178"/>
    </location>
</feature>
<dbReference type="Proteomes" id="UP001595075">
    <property type="component" value="Unassembled WGS sequence"/>
</dbReference>
<organism evidence="2 3">
    <name type="scientific">Oculimacula yallundae</name>
    <dbReference type="NCBI Taxonomy" id="86028"/>
    <lineage>
        <taxon>Eukaryota</taxon>
        <taxon>Fungi</taxon>
        <taxon>Dikarya</taxon>
        <taxon>Ascomycota</taxon>
        <taxon>Pezizomycotina</taxon>
        <taxon>Leotiomycetes</taxon>
        <taxon>Helotiales</taxon>
        <taxon>Ploettnerulaceae</taxon>
        <taxon>Oculimacula</taxon>
    </lineage>
</organism>
<dbReference type="Pfam" id="PF20150">
    <property type="entry name" value="2EXR"/>
    <property type="match status" value="1"/>
</dbReference>
<sequence>MSLVTQAAAIPPIEEITKVERELGYKYRLTPGWLPKKAVAGVPAGPSRNRYNQPLVDFYIFFKLPHELQDLIWELASFEPYTFNIIVTRDEVKMVGSLPKIPPVLLATRGSRSVGLRFYRVVESFDYFDREALPINAGPVFNIVNRGTYYPFPVDNVVGNRIPGRVGIHRIYINFSADMFKLQILERSSGYQYPTVSLSPNAEELPPKNGAYSKVGREARVTLLEAQYEAPNQFPLAGKVPDLFKKIENLVLDVAMHPRPSATAFSDWGYNEVKSLLESVYLRIAIRRFPNLHRFDFHVPSDNKFGPHGSTLALKPLRQLRVRNTDGFTLDMAQVKCLEMYLREEMVSMKKELGKVYLEDPRLVTYVCADETGKPNL</sequence>
<dbReference type="InterPro" id="IPR045518">
    <property type="entry name" value="2EXR"/>
</dbReference>
<comment type="caution">
    <text evidence="2">The sequence shown here is derived from an EMBL/GenBank/DDBJ whole genome shotgun (WGS) entry which is preliminary data.</text>
</comment>
<proteinExistence type="predicted"/>
<dbReference type="PANTHER" id="PTHR35910">
    <property type="entry name" value="2EXR DOMAIN-CONTAINING PROTEIN"/>
    <property type="match status" value="1"/>
</dbReference>
<reference evidence="2 3" key="1">
    <citation type="journal article" date="2024" name="Commun. Biol.">
        <title>Comparative genomic analysis of thermophilic fungi reveals convergent evolutionary adaptations and gene losses.</title>
        <authorList>
            <person name="Steindorff A.S."/>
            <person name="Aguilar-Pontes M.V."/>
            <person name="Robinson A.J."/>
            <person name="Andreopoulos B."/>
            <person name="LaButti K."/>
            <person name="Kuo A."/>
            <person name="Mondo S."/>
            <person name="Riley R."/>
            <person name="Otillar R."/>
            <person name="Haridas S."/>
            <person name="Lipzen A."/>
            <person name="Grimwood J."/>
            <person name="Schmutz J."/>
            <person name="Clum A."/>
            <person name="Reid I.D."/>
            <person name="Moisan M.C."/>
            <person name="Butler G."/>
            <person name="Nguyen T.T.M."/>
            <person name="Dewar K."/>
            <person name="Conant G."/>
            <person name="Drula E."/>
            <person name="Henrissat B."/>
            <person name="Hansel C."/>
            <person name="Singer S."/>
            <person name="Hutchinson M.I."/>
            <person name="de Vries R.P."/>
            <person name="Natvig D.O."/>
            <person name="Powell A.J."/>
            <person name="Tsang A."/>
            <person name="Grigoriev I.V."/>
        </authorList>
    </citation>
    <scope>NUCLEOTIDE SEQUENCE [LARGE SCALE GENOMIC DNA]</scope>
    <source>
        <strain evidence="2 3">CBS 494.80</strain>
    </source>
</reference>
<evidence type="ECO:0000313" key="2">
    <source>
        <dbReference type="EMBL" id="KAL2065051.1"/>
    </source>
</evidence>
<protein>
    <recommendedName>
        <fullName evidence="1">2EXR domain-containing protein</fullName>
    </recommendedName>
</protein>
<evidence type="ECO:0000313" key="3">
    <source>
        <dbReference type="Proteomes" id="UP001595075"/>
    </source>
</evidence>
<dbReference type="EMBL" id="JAZHXI010000013">
    <property type="protein sequence ID" value="KAL2065051.1"/>
    <property type="molecule type" value="Genomic_DNA"/>
</dbReference>
<name>A0ABR4C550_9HELO</name>
<gene>
    <name evidence="2" type="ORF">VTL71DRAFT_4191</name>
</gene>
<accession>A0ABR4C550</accession>